<dbReference type="AlphaFoldDB" id="A0A6J7ILH7"/>
<dbReference type="InterPro" id="IPR029479">
    <property type="entry name" value="Nitroreductase"/>
</dbReference>
<sequence>MTGAGASPVAGAESGAAGSPVYESARGSAPALQVIGVPGIPVITGGDDLAQLIIDGCTSITWPDGSIGVAEGDIFVVTSKIVSKAEGRVVPAASRDDLIESESVRTLATKITEKNTTRIVETRHGLVMAAAGIDASNIDVGFVVLLPLDPDASASGLRVAIGRRLGVQVGVIITDTMGRAWRNGLTDNAIGVAGIGPLDDHTGRSDAYGRTLEMTVVATADEIASAADLVKGKATSMPVAIVRGMRHAVTDEDGPGARALVRPRGEDLFWLGTSEAITEGRRSATGNRRTVRAFTDAPVAETAVADAIAAAATAPAPHHSRPWRFMVLRDEPVREALLDAMRERWAHDLRHASGMDDASVDRRLARGDILRRAPVVILPFIDLATGAHAYPDAARTAAERDLFLVSGGAAVQNLMIHLAADGLGTGWISSTMFCADVVRSVLALPDSFEPLGAVAAGWPAALPTERPPLDLGDLMLAPISPVRGPLG</sequence>
<dbReference type="EMBL" id="CAFBNE010000006">
    <property type="protein sequence ID" value="CAB4931859.1"/>
    <property type="molecule type" value="Genomic_DNA"/>
</dbReference>
<dbReference type="SUPFAM" id="SSF55469">
    <property type="entry name" value="FMN-dependent nitroreductase-like"/>
    <property type="match status" value="1"/>
</dbReference>
<evidence type="ECO:0000256" key="5">
    <source>
        <dbReference type="ARBA" id="ARBA00022958"/>
    </source>
</evidence>
<keyword evidence="7" id="KW-0464">Manganese</keyword>
<keyword evidence="2" id="KW-0479">Metal-binding</keyword>
<evidence type="ECO:0000259" key="11">
    <source>
        <dbReference type="Pfam" id="PF01996"/>
    </source>
</evidence>
<keyword evidence="1" id="KW-0436">Ligase</keyword>
<dbReference type="Gene3D" id="3.90.1660.10">
    <property type="entry name" value="CofE-like domain"/>
    <property type="match status" value="1"/>
</dbReference>
<evidence type="ECO:0000256" key="4">
    <source>
        <dbReference type="ARBA" id="ARBA00022842"/>
    </source>
</evidence>
<keyword evidence="5" id="KW-0630">Potassium</keyword>
<keyword evidence="6" id="KW-0342">GTP-binding</keyword>
<dbReference type="InterPro" id="IPR000415">
    <property type="entry name" value="Nitroreductase-like"/>
</dbReference>
<evidence type="ECO:0000256" key="2">
    <source>
        <dbReference type="ARBA" id="ARBA00022723"/>
    </source>
</evidence>
<organism evidence="12">
    <name type="scientific">freshwater metagenome</name>
    <dbReference type="NCBI Taxonomy" id="449393"/>
    <lineage>
        <taxon>unclassified sequences</taxon>
        <taxon>metagenomes</taxon>
        <taxon>ecological metagenomes</taxon>
    </lineage>
</organism>
<feature type="region of interest" description="Disordered" evidence="9">
    <location>
        <begin position="1"/>
        <end position="22"/>
    </location>
</feature>
<evidence type="ECO:0000256" key="9">
    <source>
        <dbReference type="SAM" id="MobiDB-lite"/>
    </source>
</evidence>
<dbReference type="PANTHER" id="PTHR47917">
    <property type="match status" value="1"/>
</dbReference>
<evidence type="ECO:0000313" key="12">
    <source>
        <dbReference type="EMBL" id="CAB4931859.1"/>
    </source>
</evidence>
<evidence type="ECO:0000256" key="7">
    <source>
        <dbReference type="ARBA" id="ARBA00023211"/>
    </source>
</evidence>
<keyword evidence="4" id="KW-0460">Magnesium</keyword>
<keyword evidence="8" id="KW-0511">Multifunctional enzyme</keyword>
<dbReference type="InterPro" id="IPR008225">
    <property type="entry name" value="F420-0_g-glutamyl_ligase"/>
</dbReference>
<dbReference type="GO" id="GO:0046872">
    <property type="term" value="F:metal ion binding"/>
    <property type="evidence" value="ECO:0007669"/>
    <property type="project" value="UniProtKB-KW"/>
</dbReference>
<dbReference type="Gene3D" id="3.30.1330.100">
    <property type="entry name" value="CofE-like"/>
    <property type="match status" value="1"/>
</dbReference>
<dbReference type="SUPFAM" id="SSF144010">
    <property type="entry name" value="CofE-like"/>
    <property type="match status" value="1"/>
</dbReference>
<dbReference type="InterPro" id="IPR002847">
    <property type="entry name" value="F420-0_gamma-glut_ligase-dom"/>
</dbReference>
<evidence type="ECO:0000259" key="10">
    <source>
        <dbReference type="Pfam" id="PF00881"/>
    </source>
</evidence>
<evidence type="ECO:0000256" key="6">
    <source>
        <dbReference type="ARBA" id="ARBA00023134"/>
    </source>
</evidence>
<name>A0A6J7ILH7_9ZZZZ</name>
<evidence type="ECO:0000256" key="1">
    <source>
        <dbReference type="ARBA" id="ARBA00022598"/>
    </source>
</evidence>
<evidence type="ECO:0000256" key="8">
    <source>
        <dbReference type="ARBA" id="ARBA00023268"/>
    </source>
</evidence>
<keyword evidence="3" id="KW-0547">Nucleotide-binding</keyword>
<dbReference type="GO" id="GO:0052618">
    <property type="term" value="F:coenzyme F420-0:L-glutamate ligase activity"/>
    <property type="evidence" value="ECO:0007669"/>
    <property type="project" value="TreeGrafter"/>
</dbReference>
<dbReference type="NCBIfam" id="NF009810">
    <property type="entry name" value="PRK13294.1"/>
    <property type="match status" value="1"/>
</dbReference>
<reference evidence="12" key="1">
    <citation type="submission" date="2020-05" db="EMBL/GenBank/DDBJ databases">
        <authorList>
            <person name="Chiriac C."/>
            <person name="Salcher M."/>
            <person name="Ghai R."/>
            <person name="Kavagutti S V."/>
        </authorList>
    </citation>
    <scope>NUCLEOTIDE SEQUENCE</scope>
</reference>
<proteinExistence type="predicted"/>
<gene>
    <name evidence="12" type="ORF">UFOPK3772_00303</name>
</gene>
<dbReference type="Gene3D" id="3.40.109.10">
    <property type="entry name" value="NADH Oxidase"/>
    <property type="match status" value="1"/>
</dbReference>
<dbReference type="GO" id="GO:0005525">
    <property type="term" value="F:GTP binding"/>
    <property type="evidence" value="ECO:0007669"/>
    <property type="project" value="UniProtKB-KW"/>
</dbReference>
<feature type="domain" description="Nitroreductase" evidence="10">
    <location>
        <begin position="287"/>
        <end position="458"/>
    </location>
</feature>
<dbReference type="NCBIfam" id="TIGR01916">
    <property type="entry name" value="F420_cofE"/>
    <property type="match status" value="1"/>
</dbReference>
<dbReference type="Pfam" id="PF00881">
    <property type="entry name" value="Nitroreductase"/>
    <property type="match status" value="1"/>
</dbReference>
<accession>A0A6J7ILH7</accession>
<dbReference type="Pfam" id="PF01996">
    <property type="entry name" value="F420_ligase"/>
    <property type="match status" value="1"/>
</dbReference>
<evidence type="ECO:0000256" key="3">
    <source>
        <dbReference type="ARBA" id="ARBA00022741"/>
    </source>
</evidence>
<dbReference type="GO" id="GO:0016491">
    <property type="term" value="F:oxidoreductase activity"/>
    <property type="evidence" value="ECO:0007669"/>
    <property type="project" value="InterPro"/>
</dbReference>
<feature type="domain" description="Coenzyme F420:L-glutamate ligase-like" evidence="11">
    <location>
        <begin position="40"/>
        <end position="244"/>
    </location>
</feature>
<protein>
    <submittedName>
        <fullName evidence="12">Unannotated protein</fullName>
    </submittedName>
</protein>
<dbReference type="PANTHER" id="PTHR47917:SF1">
    <property type="entry name" value="COENZYME F420:L-GLUTAMATE LIGASE"/>
    <property type="match status" value="1"/>
</dbReference>